<feature type="binding site" evidence="13">
    <location>
        <position position="307"/>
    </location>
    <ligand>
        <name>FMN</name>
        <dbReference type="ChEBI" id="CHEBI:58210"/>
    </ligand>
</feature>
<evidence type="ECO:0000256" key="8">
    <source>
        <dbReference type="ARBA" id="ARBA00022643"/>
    </source>
</evidence>
<feature type="binding site" evidence="13">
    <location>
        <position position="211"/>
    </location>
    <ligand>
        <name>substrate</name>
    </ligand>
</feature>
<dbReference type="PROSITE" id="PS00912">
    <property type="entry name" value="DHODEHASE_2"/>
    <property type="match status" value="1"/>
</dbReference>
<feature type="binding site" evidence="13">
    <location>
        <position position="211"/>
    </location>
    <ligand>
        <name>FMN</name>
        <dbReference type="ChEBI" id="CHEBI:58210"/>
    </ligand>
</feature>
<dbReference type="NCBIfam" id="NF003646">
    <property type="entry name" value="PRK05286.1-4"/>
    <property type="match status" value="1"/>
</dbReference>
<feature type="binding site" evidence="13">
    <location>
        <position position="284"/>
    </location>
    <ligand>
        <name>FMN</name>
        <dbReference type="ChEBI" id="CHEBI:58210"/>
    </ligand>
</feature>
<dbReference type="InterPro" id="IPR005719">
    <property type="entry name" value="Dihydroorotate_DH_2"/>
</dbReference>
<dbReference type="PANTHER" id="PTHR48109">
    <property type="entry name" value="DIHYDROOROTATE DEHYDROGENASE (QUINONE), MITOCHONDRIAL-RELATED"/>
    <property type="match status" value="1"/>
</dbReference>
<evidence type="ECO:0000256" key="13">
    <source>
        <dbReference type="HAMAP-Rule" id="MF_00225"/>
    </source>
</evidence>
<evidence type="ECO:0000256" key="4">
    <source>
        <dbReference type="ARBA" id="ARBA00005359"/>
    </source>
</evidence>
<dbReference type="InterPro" id="IPR001295">
    <property type="entry name" value="Dihydroorotate_DH_CS"/>
</dbReference>
<comment type="pathway">
    <text evidence="3 13">Pyrimidine metabolism; UMP biosynthesis via de novo pathway; orotate from (S)-dihydroorotate (quinone route): step 1/1.</text>
</comment>
<feature type="binding site" evidence="13">
    <location>
        <begin position="101"/>
        <end position="105"/>
    </location>
    <ligand>
        <name>FMN</name>
        <dbReference type="ChEBI" id="CHEBI:58210"/>
    </ligand>
</feature>
<dbReference type="NCBIfam" id="NF003652">
    <property type="entry name" value="PRK05286.2-5"/>
    <property type="match status" value="1"/>
</dbReference>
<sequence>MRNPIPNPTAGAAAASAKIAGSHFPAARLRPVFSSPLFSSLYPLVRAQLFRMDAEDAHHLTLRMLGAAGRTGLAGALAPRVPDAPRTVMGLTFRNPVGLAAGLDKDGACIDGLAALGFGSIEVGTVTPRAQPGNPRPRMFRLPEANAVINRMGFNNAGVDQFVKNVQAARYRGILGLNIGKNADTPIERAAEDYLYCLERVYPFASYVTVNISSPNTKNLRQLQGADELDALLAALKDKQQRLADLHGKLVPLALKIAPDLDDEQIKSIADTLLRHRFEGVIATNTTLSREAVKGLPHADETGGLSGRPVFDASNVVIRKLRAEVGDAVPIIGVGGIFSGADARAKLAAGASLVQLYTGFIYRGPALVAECAQALANANV</sequence>
<accession>A0A9N8RYE4</accession>
<evidence type="ECO:0000256" key="5">
    <source>
        <dbReference type="ARBA" id="ARBA00011245"/>
    </source>
</evidence>
<reference evidence="15" key="1">
    <citation type="submission" date="2021-04" db="EMBL/GenBank/DDBJ databases">
        <authorList>
            <person name="Vanwijnsberghe S."/>
        </authorList>
    </citation>
    <scope>NUCLEOTIDE SEQUENCE</scope>
    <source>
        <strain evidence="15">LMG 31841</strain>
    </source>
</reference>
<feature type="binding site" evidence="13">
    <location>
        <begin position="150"/>
        <end position="154"/>
    </location>
    <ligand>
        <name>substrate</name>
    </ligand>
</feature>
<evidence type="ECO:0000256" key="7">
    <source>
        <dbReference type="ARBA" id="ARBA00022630"/>
    </source>
</evidence>
<evidence type="ECO:0000256" key="9">
    <source>
        <dbReference type="ARBA" id="ARBA00022975"/>
    </source>
</evidence>
<keyword evidence="11 13" id="KW-0472">Membrane</keyword>
<keyword evidence="7 13" id="KW-0285">Flavoprotein</keyword>
<evidence type="ECO:0000256" key="2">
    <source>
        <dbReference type="ARBA" id="ARBA00004202"/>
    </source>
</evidence>
<dbReference type="PROSITE" id="PS00911">
    <property type="entry name" value="DHODEHASE_1"/>
    <property type="match status" value="1"/>
</dbReference>
<feature type="binding site" evidence="13">
    <location>
        <position position="178"/>
    </location>
    <ligand>
        <name>FMN</name>
        <dbReference type="ChEBI" id="CHEBI:58210"/>
    </ligand>
</feature>
<dbReference type="HAMAP" id="MF_00225">
    <property type="entry name" value="DHO_dh_type2"/>
    <property type="match status" value="1"/>
</dbReference>
<dbReference type="EMBL" id="CAJQZC010000005">
    <property type="protein sequence ID" value="CAG4903029.1"/>
    <property type="molecule type" value="Genomic_DNA"/>
</dbReference>
<evidence type="ECO:0000256" key="11">
    <source>
        <dbReference type="ARBA" id="ARBA00023136"/>
    </source>
</evidence>
<dbReference type="CDD" id="cd04738">
    <property type="entry name" value="DHOD_2_like"/>
    <property type="match status" value="1"/>
</dbReference>
<feature type="binding site" evidence="13">
    <location>
        <begin position="285"/>
        <end position="286"/>
    </location>
    <ligand>
        <name>substrate</name>
    </ligand>
</feature>
<dbReference type="GO" id="GO:0005886">
    <property type="term" value="C:plasma membrane"/>
    <property type="evidence" value="ECO:0007669"/>
    <property type="project" value="UniProtKB-SubCell"/>
</dbReference>
<dbReference type="GO" id="GO:0044205">
    <property type="term" value="P:'de novo' UMP biosynthetic process"/>
    <property type="evidence" value="ECO:0007669"/>
    <property type="project" value="UniProtKB-UniRule"/>
</dbReference>
<dbReference type="Proteomes" id="UP000789704">
    <property type="component" value="Unassembled WGS sequence"/>
</dbReference>
<dbReference type="Pfam" id="PF01180">
    <property type="entry name" value="DHO_dh"/>
    <property type="match status" value="1"/>
</dbReference>
<keyword evidence="16" id="KW-1185">Reference proteome</keyword>
<proteinExistence type="inferred from homology"/>
<keyword evidence="8 13" id="KW-0288">FMN</keyword>
<dbReference type="GO" id="GO:0106430">
    <property type="term" value="F:dihydroorotate dehydrogenase (quinone) activity"/>
    <property type="evidence" value="ECO:0007669"/>
    <property type="project" value="UniProtKB-EC"/>
</dbReference>
<dbReference type="Gene3D" id="3.20.20.70">
    <property type="entry name" value="Aldolase class I"/>
    <property type="match status" value="1"/>
</dbReference>
<dbReference type="FunFam" id="3.20.20.70:FF:000028">
    <property type="entry name" value="Dihydroorotate dehydrogenase (quinone)"/>
    <property type="match status" value="1"/>
</dbReference>
<evidence type="ECO:0000256" key="12">
    <source>
        <dbReference type="ARBA" id="ARBA00048639"/>
    </source>
</evidence>
<evidence type="ECO:0000256" key="6">
    <source>
        <dbReference type="ARBA" id="ARBA00022475"/>
    </source>
</evidence>
<evidence type="ECO:0000313" key="16">
    <source>
        <dbReference type="Proteomes" id="UP000789704"/>
    </source>
</evidence>
<dbReference type="NCBIfam" id="TIGR01036">
    <property type="entry name" value="pyrD_sub2"/>
    <property type="match status" value="1"/>
</dbReference>
<feature type="active site" description="Nucleophile" evidence="13">
    <location>
        <position position="214"/>
    </location>
</feature>
<comment type="similarity">
    <text evidence="4 13">Belongs to the dihydroorotate dehydrogenase family. Type 2 subfamily.</text>
</comment>
<dbReference type="GO" id="GO:0006207">
    <property type="term" value="P:'de novo' pyrimidine nucleobase biosynthetic process"/>
    <property type="evidence" value="ECO:0007669"/>
    <property type="project" value="UniProtKB-UniRule"/>
</dbReference>
<comment type="cofactor">
    <cofactor evidence="13">
        <name>FMN</name>
        <dbReference type="ChEBI" id="CHEBI:58210"/>
    </cofactor>
    <text evidence="13">Binds 1 FMN per subunit.</text>
</comment>
<evidence type="ECO:0000259" key="14">
    <source>
        <dbReference type="Pfam" id="PF01180"/>
    </source>
</evidence>
<comment type="caution">
    <text evidence="15">The sequence shown here is derived from an EMBL/GenBank/DDBJ whole genome shotgun (WGS) entry which is preliminary data.</text>
</comment>
<keyword evidence="6 13" id="KW-1003">Cell membrane</keyword>
<feature type="domain" description="Dihydroorotate dehydrogenase catalytic" evidence="14">
    <location>
        <begin position="87"/>
        <end position="376"/>
    </location>
</feature>
<dbReference type="EC" id="1.3.5.2" evidence="13"/>
<name>A0A9N8RYE4_9BURK</name>
<dbReference type="GO" id="GO:0005737">
    <property type="term" value="C:cytoplasm"/>
    <property type="evidence" value="ECO:0007669"/>
    <property type="project" value="InterPro"/>
</dbReference>
<evidence type="ECO:0000256" key="10">
    <source>
        <dbReference type="ARBA" id="ARBA00023002"/>
    </source>
</evidence>
<organism evidence="15 16">
    <name type="scientific">Paraburkholderia saeva</name>
    <dbReference type="NCBI Taxonomy" id="2777537"/>
    <lineage>
        <taxon>Bacteria</taxon>
        <taxon>Pseudomonadati</taxon>
        <taxon>Pseudomonadota</taxon>
        <taxon>Betaproteobacteria</taxon>
        <taxon>Burkholderiales</taxon>
        <taxon>Burkholderiaceae</taxon>
        <taxon>Paraburkholderia</taxon>
    </lineage>
</organism>
<comment type="catalytic activity">
    <reaction evidence="12 13">
        <text>(S)-dihydroorotate + a quinone = orotate + a quinol</text>
        <dbReference type="Rhea" id="RHEA:30187"/>
        <dbReference type="ChEBI" id="CHEBI:24646"/>
        <dbReference type="ChEBI" id="CHEBI:30839"/>
        <dbReference type="ChEBI" id="CHEBI:30864"/>
        <dbReference type="ChEBI" id="CHEBI:132124"/>
        <dbReference type="EC" id="1.3.5.2"/>
    </reaction>
</comment>
<dbReference type="SUPFAM" id="SSF51395">
    <property type="entry name" value="FMN-linked oxidoreductases"/>
    <property type="match status" value="1"/>
</dbReference>
<dbReference type="InterPro" id="IPR050074">
    <property type="entry name" value="DHO_dehydrogenase"/>
</dbReference>
<feature type="binding site" evidence="13">
    <location>
        <position position="336"/>
    </location>
    <ligand>
        <name>FMN</name>
        <dbReference type="ChEBI" id="CHEBI:58210"/>
    </ligand>
</feature>
<feature type="binding site" evidence="13">
    <location>
        <position position="105"/>
    </location>
    <ligand>
        <name>substrate</name>
    </ligand>
</feature>
<dbReference type="NCBIfam" id="NF003645">
    <property type="entry name" value="PRK05286.1-2"/>
    <property type="match status" value="1"/>
</dbReference>
<dbReference type="AlphaFoldDB" id="A0A9N8RYE4"/>
<evidence type="ECO:0000256" key="3">
    <source>
        <dbReference type="ARBA" id="ARBA00005161"/>
    </source>
</evidence>
<dbReference type="InterPro" id="IPR005720">
    <property type="entry name" value="Dihydroorotate_DH_cat"/>
</dbReference>
<comment type="subcellular location">
    <subcellularLocation>
        <location evidence="2 13">Cell membrane</location>
        <topology evidence="2 13">Peripheral membrane protein</topology>
    </subcellularLocation>
</comment>
<feature type="binding site" evidence="13">
    <location>
        <begin position="357"/>
        <end position="358"/>
    </location>
    <ligand>
        <name>FMN</name>
        <dbReference type="ChEBI" id="CHEBI:58210"/>
    </ligand>
</feature>
<gene>
    <name evidence="13 15" type="primary">pyrD</name>
    <name evidence="15" type="ORF">LMG31841_03177</name>
</gene>
<comment type="function">
    <text evidence="1 13">Catalyzes the conversion of dihydroorotate to orotate with quinone as electron acceptor.</text>
</comment>
<dbReference type="InterPro" id="IPR013785">
    <property type="entry name" value="Aldolase_TIM"/>
</dbReference>
<feature type="binding site" evidence="13">
    <location>
        <position position="216"/>
    </location>
    <ligand>
        <name>substrate</name>
    </ligand>
</feature>
<dbReference type="NCBIfam" id="NF003644">
    <property type="entry name" value="PRK05286.1-1"/>
    <property type="match status" value="1"/>
</dbReference>
<protein>
    <recommendedName>
        <fullName evidence="13">Dihydroorotate dehydrogenase (quinone)</fullName>
        <ecNumber evidence="13">1.3.5.2</ecNumber>
    </recommendedName>
    <alternativeName>
        <fullName evidence="13">DHOdehase</fullName>
        <shortName evidence="13">DHOD</shortName>
        <shortName evidence="13">DHODase</shortName>
    </alternativeName>
    <alternativeName>
        <fullName evidence="13">Dihydroorotate oxidase</fullName>
    </alternativeName>
</protein>
<keyword evidence="9 13" id="KW-0665">Pyrimidine biosynthesis</keyword>
<evidence type="ECO:0000256" key="1">
    <source>
        <dbReference type="ARBA" id="ARBA00003125"/>
    </source>
</evidence>
<keyword evidence="10 13" id="KW-0560">Oxidoreductase</keyword>
<feature type="binding site" evidence="13">
    <location>
        <position position="125"/>
    </location>
    <ligand>
        <name>FMN</name>
        <dbReference type="ChEBI" id="CHEBI:58210"/>
    </ligand>
</feature>
<evidence type="ECO:0000313" key="15">
    <source>
        <dbReference type="EMBL" id="CAG4903029.1"/>
    </source>
</evidence>
<feature type="binding site" evidence="13">
    <location>
        <position position="256"/>
    </location>
    <ligand>
        <name>FMN</name>
        <dbReference type="ChEBI" id="CHEBI:58210"/>
    </ligand>
</feature>
<comment type="subunit">
    <text evidence="5 13">Monomer.</text>
</comment>
<dbReference type="PANTHER" id="PTHR48109:SF4">
    <property type="entry name" value="DIHYDROOROTATE DEHYDROGENASE (QUINONE), MITOCHONDRIAL"/>
    <property type="match status" value="1"/>
</dbReference>